<evidence type="ECO:0000313" key="2">
    <source>
        <dbReference type="EMBL" id="MPN05000.1"/>
    </source>
</evidence>
<feature type="transmembrane region" description="Helical" evidence="1">
    <location>
        <begin position="12"/>
        <end position="29"/>
    </location>
</feature>
<accession>A0A645EU84</accession>
<dbReference type="EMBL" id="VSSQ01050912">
    <property type="protein sequence ID" value="MPN05000.1"/>
    <property type="molecule type" value="Genomic_DNA"/>
</dbReference>
<protein>
    <recommendedName>
        <fullName evidence="3">DUF2442 domain-containing protein</fullName>
    </recommendedName>
</protein>
<gene>
    <name evidence="2" type="ORF">SDC9_152249</name>
</gene>
<dbReference type="SUPFAM" id="SSF143880">
    <property type="entry name" value="NE0471 N-terminal domain-like"/>
    <property type="match status" value="1"/>
</dbReference>
<proteinExistence type="predicted"/>
<keyword evidence="1" id="KW-1133">Transmembrane helix</keyword>
<dbReference type="AlphaFoldDB" id="A0A645EU84"/>
<dbReference type="Gene3D" id="3.30.2020.10">
    <property type="entry name" value="NE0471-like N-terminal domain"/>
    <property type="match status" value="1"/>
</dbReference>
<dbReference type="InterPro" id="IPR036782">
    <property type="entry name" value="NE0471-like_N"/>
</dbReference>
<reference evidence="2" key="1">
    <citation type="submission" date="2019-08" db="EMBL/GenBank/DDBJ databases">
        <authorList>
            <person name="Kucharzyk K."/>
            <person name="Murdoch R.W."/>
            <person name="Higgins S."/>
            <person name="Loffler F."/>
        </authorList>
    </citation>
    <scope>NUCLEOTIDE SEQUENCE</scope>
</reference>
<name>A0A645EU84_9ZZZZ</name>
<sequence length="97" mass="10931">MKNTTVQLMYRGIFMLFGGIFMVQIKSVVPLDNYRLEVDLENGSSVTLDFTGKLGTVRFGLLSDPTFFSRAETDGTIVKWDNKIEISASELFQLAQK</sequence>
<evidence type="ECO:0008006" key="3">
    <source>
        <dbReference type="Google" id="ProtNLM"/>
    </source>
</evidence>
<organism evidence="2">
    <name type="scientific">bioreactor metagenome</name>
    <dbReference type="NCBI Taxonomy" id="1076179"/>
    <lineage>
        <taxon>unclassified sequences</taxon>
        <taxon>metagenomes</taxon>
        <taxon>ecological metagenomes</taxon>
    </lineage>
</organism>
<evidence type="ECO:0000256" key="1">
    <source>
        <dbReference type="SAM" id="Phobius"/>
    </source>
</evidence>
<keyword evidence="1" id="KW-0812">Transmembrane</keyword>
<keyword evidence="1" id="KW-0472">Membrane</keyword>
<comment type="caution">
    <text evidence="2">The sequence shown here is derived from an EMBL/GenBank/DDBJ whole genome shotgun (WGS) entry which is preliminary data.</text>
</comment>